<dbReference type="AlphaFoldDB" id="A0A511Z122"/>
<dbReference type="Proteomes" id="UP000321484">
    <property type="component" value="Unassembled WGS sequence"/>
</dbReference>
<evidence type="ECO:0000313" key="1">
    <source>
        <dbReference type="EMBL" id="GEN81144.1"/>
    </source>
</evidence>
<protein>
    <submittedName>
        <fullName evidence="1">Uncharacterized protein</fullName>
    </submittedName>
</protein>
<reference evidence="1 2" key="1">
    <citation type="submission" date="2019-07" db="EMBL/GenBank/DDBJ databases">
        <title>Whole genome shotgun sequence of Actinotalea fermentans NBRC 105374.</title>
        <authorList>
            <person name="Hosoyama A."/>
            <person name="Uohara A."/>
            <person name="Ohji S."/>
            <person name="Ichikawa N."/>
        </authorList>
    </citation>
    <scope>NUCLEOTIDE SEQUENCE [LARGE SCALE GENOMIC DNA]</scope>
    <source>
        <strain evidence="1 2">NBRC 105374</strain>
    </source>
</reference>
<dbReference type="EMBL" id="BJYK01000009">
    <property type="protein sequence ID" value="GEN81144.1"/>
    <property type="molecule type" value="Genomic_DNA"/>
</dbReference>
<comment type="caution">
    <text evidence="1">The sequence shown here is derived from an EMBL/GenBank/DDBJ whole genome shotgun (WGS) entry which is preliminary data.</text>
</comment>
<proteinExistence type="predicted"/>
<sequence>MRREPEGRGGLLAADGVVGRDDQAVELQACGIGERADAAHAPGEVVDRAVANPAAHRITALLDALTVPRSASNVEILHR</sequence>
<gene>
    <name evidence="1" type="ORF">AFE02nite_28780</name>
</gene>
<name>A0A511Z122_9CELL</name>
<evidence type="ECO:0000313" key="2">
    <source>
        <dbReference type="Proteomes" id="UP000321484"/>
    </source>
</evidence>
<accession>A0A511Z122</accession>
<organism evidence="1 2">
    <name type="scientific">Actinotalea fermentans</name>
    <dbReference type="NCBI Taxonomy" id="43671"/>
    <lineage>
        <taxon>Bacteria</taxon>
        <taxon>Bacillati</taxon>
        <taxon>Actinomycetota</taxon>
        <taxon>Actinomycetes</taxon>
        <taxon>Micrococcales</taxon>
        <taxon>Cellulomonadaceae</taxon>
        <taxon>Actinotalea</taxon>
    </lineage>
</organism>
<keyword evidence="2" id="KW-1185">Reference proteome</keyword>